<dbReference type="EMBL" id="JACIBY010000010">
    <property type="protein sequence ID" value="MBB3840349.1"/>
    <property type="molecule type" value="Genomic_DNA"/>
</dbReference>
<dbReference type="AlphaFoldDB" id="A0A7W5ZRI4"/>
<gene>
    <name evidence="1" type="ORF">FHS57_004369</name>
</gene>
<protein>
    <submittedName>
        <fullName evidence="1">HSP20 family molecular chaperone IbpA</fullName>
    </submittedName>
</protein>
<dbReference type="SUPFAM" id="SSF49764">
    <property type="entry name" value="HSP20-like chaperones"/>
    <property type="match status" value="1"/>
</dbReference>
<dbReference type="Proteomes" id="UP000541352">
    <property type="component" value="Unassembled WGS sequence"/>
</dbReference>
<proteinExistence type="predicted"/>
<reference evidence="1 2" key="1">
    <citation type="submission" date="2020-08" db="EMBL/GenBank/DDBJ databases">
        <title>Genomic Encyclopedia of Type Strains, Phase IV (KMG-IV): sequencing the most valuable type-strain genomes for metagenomic binning, comparative biology and taxonomic classification.</title>
        <authorList>
            <person name="Goeker M."/>
        </authorList>
    </citation>
    <scope>NUCLEOTIDE SEQUENCE [LARGE SCALE GENOMIC DNA]</scope>
    <source>
        <strain evidence="1 2">DSM 17976</strain>
    </source>
</reference>
<accession>A0A7W5ZRI4</accession>
<evidence type="ECO:0000313" key="1">
    <source>
        <dbReference type="EMBL" id="MBB3840349.1"/>
    </source>
</evidence>
<organism evidence="1 2">
    <name type="scientific">Runella defluvii</name>
    <dbReference type="NCBI Taxonomy" id="370973"/>
    <lineage>
        <taxon>Bacteria</taxon>
        <taxon>Pseudomonadati</taxon>
        <taxon>Bacteroidota</taxon>
        <taxon>Cytophagia</taxon>
        <taxon>Cytophagales</taxon>
        <taxon>Spirosomataceae</taxon>
        <taxon>Runella</taxon>
    </lineage>
</organism>
<dbReference type="Gene3D" id="2.60.40.790">
    <property type="match status" value="1"/>
</dbReference>
<name>A0A7W5ZRI4_9BACT</name>
<dbReference type="CDD" id="cd06464">
    <property type="entry name" value="ACD_sHsps-like"/>
    <property type="match status" value="1"/>
</dbReference>
<dbReference type="InterPro" id="IPR008978">
    <property type="entry name" value="HSP20-like_chaperone"/>
</dbReference>
<keyword evidence="2" id="KW-1185">Reference proteome</keyword>
<dbReference type="RefSeq" id="WP_183977285.1">
    <property type="nucleotide sequence ID" value="NZ_JACIBY010000010.1"/>
</dbReference>
<evidence type="ECO:0000313" key="2">
    <source>
        <dbReference type="Proteomes" id="UP000541352"/>
    </source>
</evidence>
<sequence length="134" mass="15167">MKAKIEIPQDIITAIDYANTTNGGMSEPTLAVQQNEEGYEVKVKKAGVSADNFGLDVVNDRLWVYHFVDLFAERPEGLDNLKTAHTIGSLFLPNDVNVEEIVARFDAQANVLKISIPFNHAKRNFRRHIDIEKW</sequence>
<comment type="caution">
    <text evidence="1">The sequence shown here is derived from an EMBL/GenBank/DDBJ whole genome shotgun (WGS) entry which is preliminary data.</text>
</comment>